<dbReference type="EMBL" id="GBXM01055215">
    <property type="protein sequence ID" value="JAH53362.1"/>
    <property type="molecule type" value="Transcribed_RNA"/>
</dbReference>
<sequence>MASLAGCVQRCKFSAFPNSNAFVEIKSFNYTGQK</sequence>
<evidence type="ECO:0000313" key="1">
    <source>
        <dbReference type="EMBL" id="JAH53362.1"/>
    </source>
</evidence>
<accession>A0A0E9TIU1</accession>
<reference evidence="1" key="1">
    <citation type="submission" date="2014-11" db="EMBL/GenBank/DDBJ databases">
        <authorList>
            <person name="Amaro Gonzalez C."/>
        </authorList>
    </citation>
    <scope>NUCLEOTIDE SEQUENCE</scope>
</reference>
<protein>
    <submittedName>
        <fullName evidence="1">Uncharacterized protein</fullName>
    </submittedName>
</protein>
<name>A0A0E9TIU1_ANGAN</name>
<proteinExistence type="predicted"/>
<reference evidence="1" key="2">
    <citation type="journal article" date="2015" name="Fish Shellfish Immunol.">
        <title>Early steps in the European eel (Anguilla anguilla)-Vibrio vulnificus interaction in the gills: Role of the RtxA13 toxin.</title>
        <authorList>
            <person name="Callol A."/>
            <person name="Pajuelo D."/>
            <person name="Ebbesson L."/>
            <person name="Teles M."/>
            <person name="MacKenzie S."/>
            <person name="Amaro C."/>
        </authorList>
    </citation>
    <scope>NUCLEOTIDE SEQUENCE</scope>
</reference>
<dbReference type="AlphaFoldDB" id="A0A0E9TIU1"/>
<organism evidence="1">
    <name type="scientific">Anguilla anguilla</name>
    <name type="common">European freshwater eel</name>
    <name type="synonym">Muraena anguilla</name>
    <dbReference type="NCBI Taxonomy" id="7936"/>
    <lineage>
        <taxon>Eukaryota</taxon>
        <taxon>Metazoa</taxon>
        <taxon>Chordata</taxon>
        <taxon>Craniata</taxon>
        <taxon>Vertebrata</taxon>
        <taxon>Euteleostomi</taxon>
        <taxon>Actinopterygii</taxon>
        <taxon>Neopterygii</taxon>
        <taxon>Teleostei</taxon>
        <taxon>Anguilliformes</taxon>
        <taxon>Anguillidae</taxon>
        <taxon>Anguilla</taxon>
    </lineage>
</organism>